<dbReference type="InterPro" id="IPR000719">
    <property type="entry name" value="Prot_kinase_dom"/>
</dbReference>
<dbReference type="OrthoDB" id="676979at2759"/>
<evidence type="ECO:0000313" key="15">
    <source>
        <dbReference type="EnsemblPlants" id="TraesCS7D02G463400.1"/>
    </source>
</evidence>
<sequence>MSGMQELYLSWKNLTRTVPEEMANISSLIELDVPYNHLKGHVPLRGVFANMTGFNFTENGELCGGAPQFRLPQCPVARYGSHSNWPLHIMAPILGIVLISAILLAIYLCYKRNSRQTKATAPDILDASNYQRVSYAELAKATNGFADPNLIGVGKFGSVYLGALPLNDNGTLESVPVAVKVLDLQDIPVGMRGIANVRGFELKPNYRLDRWLHPTLEAVKNVGSLTAFQRLNIAVDIAAVLHYLHSNCVPPIIHCDLKPGNVLLNKDMMACIGDFGLVKLLLDPGIHDTMN</sequence>
<dbReference type="Proteomes" id="UP000019116">
    <property type="component" value="Chromosome 7D"/>
</dbReference>
<keyword evidence="4 13" id="KW-0812">Transmembrane</keyword>
<dbReference type="GO" id="GO:0005524">
    <property type="term" value="F:ATP binding"/>
    <property type="evidence" value="ECO:0007669"/>
    <property type="project" value="UniProtKB-UniRule"/>
</dbReference>
<reference evidence="15" key="1">
    <citation type="submission" date="2018-08" db="EMBL/GenBank/DDBJ databases">
        <authorList>
            <person name="Rossello M."/>
        </authorList>
    </citation>
    <scope>NUCLEOTIDE SEQUENCE [LARGE SCALE GENOMIC DNA]</scope>
    <source>
        <strain evidence="15">cv. Chinese Spring</strain>
    </source>
</reference>
<feature type="binding site" evidence="11">
    <location>
        <position position="180"/>
    </location>
    <ligand>
        <name>ATP</name>
        <dbReference type="ChEBI" id="CHEBI:30616"/>
    </ligand>
</feature>
<organism evidence="15">
    <name type="scientific">Triticum aestivum</name>
    <name type="common">Wheat</name>
    <dbReference type="NCBI Taxonomy" id="4565"/>
    <lineage>
        <taxon>Eukaryota</taxon>
        <taxon>Viridiplantae</taxon>
        <taxon>Streptophyta</taxon>
        <taxon>Embryophyta</taxon>
        <taxon>Tracheophyta</taxon>
        <taxon>Spermatophyta</taxon>
        <taxon>Magnoliopsida</taxon>
        <taxon>Liliopsida</taxon>
        <taxon>Poales</taxon>
        <taxon>Poaceae</taxon>
        <taxon>BOP clade</taxon>
        <taxon>Pooideae</taxon>
        <taxon>Triticodae</taxon>
        <taxon>Triticeae</taxon>
        <taxon>Triticinae</taxon>
        <taxon>Triticum</taxon>
    </lineage>
</organism>
<dbReference type="Gramene" id="TraesROB_scaffold_044895_01G000500.1">
    <property type="protein sequence ID" value="TraesROB_scaffold_044895_01G000500.1"/>
    <property type="gene ID" value="TraesROB_scaffold_044895_01G000500"/>
</dbReference>
<dbReference type="SMR" id="A0A3B6TX35"/>
<keyword evidence="2" id="KW-0433">Leucine-rich repeat</keyword>
<evidence type="ECO:0000256" key="5">
    <source>
        <dbReference type="ARBA" id="ARBA00022737"/>
    </source>
</evidence>
<evidence type="ECO:0000256" key="7">
    <source>
        <dbReference type="ARBA" id="ARBA00022777"/>
    </source>
</evidence>
<dbReference type="OMA" id="DMMACIG"/>
<keyword evidence="12" id="KW-0723">Serine/threonine-protein kinase</keyword>
<dbReference type="PANTHER" id="PTHR27008:SF566">
    <property type="entry name" value="OS06G0583600 PROTEIN"/>
    <property type="match status" value="1"/>
</dbReference>
<evidence type="ECO:0000313" key="16">
    <source>
        <dbReference type="Proteomes" id="UP000019116"/>
    </source>
</evidence>
<comment type="subcellular location">
    <subcellularLocation>
        <location evidence="1">Cell membrane</location>
        <topology evidence="1">Single-pass membrane protein</topology>
    </subcellularLocation>
</comment>
<keyword evidence="10 13" id="KW-0472">Membrane</keyword>
<reference evidence="15" key="2">
    <citation type="submission" date="2018-10" db="UniProtKB">
        <authorList>
            <consortium name="EnsemblPlants"/>
        </authorList>
    </citation>
    <scope>IDENTIFICATION</scope>
</reference>
<dbReference type="PROSITE" id="PS50011">
    <property type="entry name" value="PROTEIN_KINASE_DOM"/>
    <property type="match status" value="1"/>
</dbReference>
<evidence type="ECO:0000256" key="10">
    <source>
        <dbReference type="ARBA" id="ARBA00023136"/>
    </source>
</evidence>
<keyword evidence="8 11" id="KW-0067">ATP-binding</keyword>
<dbReference type="Gene3D" id="1.10.510.10">
    <property type="entry name" value="Transferase(Phosphotransferase) domain 1"/>
    <property type="match status" value="1"/>
</dbReference>
<dbReference type="InterPro" id="IPR008271">
    <property type="entry name" value="Ser/Thr_kinase_AS"/>
</dbReference>
<dbReference type="Gramene" id="TraesCAD_scaffold_064529_01G000100.1">
    <property type="protein sequence ID" value="TraesCAD_scaffold_064529_01G000100.1"/>
    <property type="gene ID" value="TraesCAD_scaffold_064529_01G000100"/>
</dbReference>
<dbReference type="STRING" id="4565.A0A3B6TX35"/>
<feature type="transmembrane region" description="Helical" evidence="13">
    <location>
        <begin position="89"/>
        <end position="110"/>
    </location>
</feature>
<dbReference type="Gene3D" id="3.80.10.10">
    <property type="entry name" value="Ribonuclease Inhibitor"/>
    <property type="match status" value="1"/>
</dbReference>
<dbReference type="SUPFAM" id="SSF56112">
    <property type="entry name" value="Protein kinase-like (PK-like)"/>
    <property type="match status" value="1"/>
</dbReference>
<dbReference type="Gramene" id="TraesWEE_scaffold_058823_01G000100.1">
    <property type="protein sequence ID" value="TraesWEE_scaffold_058823_01G000100.1"/>
    <property type="gene ID" value="TraesWEE_scaffold_058823_01G000100"/>
</dbReference>
<dbReference type="PROSITE" id="PS00108">
    <property type="entry name" value="PROTEIN_KINASE_ST"/>
    <property type="match status" value="1"/>
</dbReference>
<dbReference type="InterPro" id="IPR011009">
    <property type="entry name" value="Kinase-like_dom_sf"/>
</dbReference>
<comment type="similarity">
    <text evidence="12">Belongs to the protein kinase superfamily.</text>
</comment>
<evidence type="ECO:0000256" key="12">
    <source>
        <dbReference type="RuleBase" id="RU000304"/>
    </source>
</evidence>
<dbReference type="InterPro" id="IPR051809">
    <property type="entry name" value="Plant_receptor-like_S/T_kinase"/>
</dbReference>
<evidence type="ECO:0000259" key="14">
    <source>
        <dbReference type="PROSITE" id="PS50011"/>
    </source>
</evidence>
<dbReference type="Gramene" id="TraesCLE_scaffold_038037_01G000100.1">
    <property type="protein sequence ID" value="TraesCLE_scaffold_038037_01G000100.1"/>
    <property type="gene ID" value="TraesCLE_scaffold_038037_01G000100"/>
</dbReference>
<keyword evidence="7" id="KW-0418">Kinase</keyword>
<evidence type="ECO:0000256" key="2">
    <source>
        <dbReference type="ARBA" id="ARBA00022614"/>
    </source>
</evidence>
<evidence type="ECO:0000256" key="13">
    <source>
        <dbReference type="SAM" id="Phobius"/>
    </source>
</evidence>
<proteinExistence type="inferred from homology"/>
<evidence type="ECO:0000256" key="8">
    <source>
        <dbReference type="ARBA" id="ARBA00022840"/>
    </source>
</evidence>
<dbReference type="InterPro" id="IPR032675">
    <property type="entry name" value="LRR_dom_sf"/>
</dbReference>
<dbReference type="GO" id="GO:0004674">
    <property type="term" value="F:protein serine/threonine kinase activity"/>
    <property type="evidence" value="ECO:0007669"/>
    <property type="project" value="UniProtKB-KW"/>
</dbReference>
<dbReference type="PANTHER" id="PTHR27008">
    <property type="entry name" value="OS04G0122200 PROTEIN"/>
    <property type="match status" value="1"/>
</dbReference>
<evidence type="ECO:0000256" key="3">
    <source>
        <dbReference type="ARBA" id="ARBA00022679"/>
    </source>
</evidence>
<dbReference type="GO" id="GO:0005886">
    <property type="term" value="C:plasma membrane"/>
    <property type="evidence" value="ECO:0007669"/>
    <property type="project" value="UniProtKB-SubCell"/>
</dbReference>
<dbReference type="Gramene" id="TraesRN7D0101127700.1">
    <property type="protein sequence ID" value="TraesRN7D0101127700.1"/>
    <property type="gene ID" value="TraesRN7D0101127700"/>
</dbReference>
<dbReference type="EnsemblPlants" id="TraesCS7D02G463400.1">
    <property type="protein sequence ID" value="TraesCS7D02G463400.1"/>
    <property type="gene ID" value="TraesCS7D02G463400"/>
</dbReference>
<dbReference type="AlphaFoldDB" id="A0A3B6TX35"/>
<evidence type="ECO:0000256" key="1">
    <source>
        <dbReference type="ARBA" id="ARBA00004162"/>
    </source>
</evidence>
<dbReference type="Pfam" id="PF00069">
    <property type="entry name" value="Pkinase"/>
    <property type="match status" value="1"/>
</dbReference>
<dbReference type="Gramene" id="TraesKAR7D01G0419390.1">
    <property type="protein sequence ID" value="cds.TraesKAR7D01G0419390.1"/>
    <property type="gene ID" value="TraesKAR7D01G0419390"/>
</dbReference>
<dbReference type="Gramene" id="TraesCS7D03G1099500.1">
    <property type="protein sequence ID" value="TraesCS7D03G1099500.1.CDS"/>
    <property type="gene ID" value="TraesCS7D03G1099500"/>
</dbReference>
<feature type="domain" description="Protein kinase" evidence="14">
    <location>
        <begin position="145"/>
        <end position="291"/>
    </location>
</feature>
<dbReference type="InterPro" id="IPR017441">
    <property type="entry name" value="Protein_kinase_ATP_BS"/>
</dbReference>
<protein>
    <recommendedName>
        <fullName evidence="14">Protein kinase domain-containing protein</fullName>
    </recommendedName>
</protein>
<evidence type="ECO:0000256" key="6">
    <source>
        <dbReference type="ARBA" id="ARBA00022741"/>
    </source>
</evidence>
<evidence type="ECO:0000256" key="9">
    <source>
        <dbReference type="ARBA" id="ARBA00022989"/>
    </source>
</evidence>
<dbReference type="Gramene" id="TraesCS7D02G463400.1">
    <property type="protein sequence ID" value="TraesCS7D02G463400.1"/>
    <property type="gene ID" value="TraesCS7D02G463400"/>
</dbReference>
<keyword evidence="5" id="KW-0677">Repeat</keyword>
<keyword evidence="6 11" id="KW-0547">Nucleotide-binding</keyword>
<dbReference type="Gene3D" id="3.30.200.20">
    <property type="entry name" value="Phosphorylase Kinase, domain 1"/>
    <property type="match status" value="1"/>
</dbReference>
<evidence type="ECO:0000256" key="4">
    <source>
        <dbReference type="ARBA" id="ARBA00022692"/>
    </source>
</evidence>
<name>A0A3B6TX35_WHEAT</name>
<keyword evidence="3" id="KW-0808">Transferase</keyword>
<keyword evidence="9 13" id="KW-1133">Transmembrane helix</keyword>
<accession>A0A3B6TX35</accession>
<keyword evidence="16" id="KW-1185">Reference proteome</keyword>
<dbReference type="SUPFAM" id="SSF52058">
    <property type="entry name" value="L domain-like"/>
    <property type="match status" value="1"/>
</dbReference>
<evidence type="ECO:0000256" key="11">
    <source>
        <dbReference type="PROSITE-ProRule" id="PRU10141"/>
    </source>
</evidence>
<dbReference type="PROSITE" id="PS00107">
    <property type="entry name" value="PROTEIN_KINASE_ATP"/>
    <property type="match status" value="1"/>
</dbReference>